<dbReference type="GO" id="GO:0016628">
    <property type="term" value="F:oxidoreductase activity, acting on the CH-CH group of donors, NAD or NADP as acceptor"/>
    <property type="evidence" value="ECO:0007669"/>
    <property type="project" value="InterPro"/>
</dbReference>
<feature type="domain" description="FAD-binding" evidence="1">
    <location>
        <begin position="4"/>
        <end position="280"/>
    </location>
</feature>
<evidence type="ECO:0000313" key="3">
    <source>
        <dbReference type="Proteomes" id="UP000249794"/>
    </source>
</evidence>
<dbReference type="PANTHER" id="PTHR42685:SF22">
    <property type="entry name" value="CONDITIONED MEDIUM FACTOR RECEPTOR 1"/>
    <property type="match status" value="1"/>
</dbReference>
<reference evidence="3" key="1">
    <citation type="submission" date="2018-04" db="EMBL/GenBank/DDBJ databases">
        <authorList>
            <person name="Cornet L."/>
        </authorList>
    </citation>
    <scope>NUCLEOTIDE SEQUENCE [LARGE SCALE GENOMIC DNA]</scope>
</reference>
<dbReference type="InterPro" id="IPR011777">
    <property type="entry name" value="Geranylgeranyl_Rdtase_fam"/>
</dbReference>
<dbReference type="Pfam" id="PF01494">
    <property type="entry name" value="FAD_binding_3"/>
    <property type="match status" value="1"/>
</dbReference>
<gene>
    <name evidence="2" type="ORF">DCF15_17055</name>
</gene>
<name>A0A2W4WXM5_9CYAN</name>
<dbReference type="NCBIfam" id="TIGR02032">
    <property type="entry name" value="GG-red-SF"/>
    <property type="match status" value="1"/>
</dbReference>
<dbReference type="Proteomes" id="UP000249794">
    <property type="component" value="Unassembled WGS sequence"/>
</dbReference>
<dbReference type="Gene3D" id="3.50.50.60">
    <property type="entry name" value="FAD/NAD(P)-binding domain"/>
    <property type="match status" value="1"/>
</dbReference>
<evidence type="ECO:0000259" key="1">
    <source>
        <dbReference type="Pfam" id="PF01494"/>
    </source>
</evidence>
<dbReference type="GO" id="GO:0071949">
    <property type="term" value="F:FAD binding"/>
    <property type="evidence" value="ECO:0007669"/>
    <property type="project" value="InterPro"/>
</dbReference>
<evidence type="ECO:0000313" key="2">
    <source>
        <dbReference type="EMBL" id="PZO49300.1"/>
    </source>
</evidence>
<dbReference type="SUPFAM" id="SSF51905">
    <property type="entry name" value="FAD/NAD(P)-binding domain"/>
    <property type="match status" value="1"/>
</dbReference>
<dbReference type="InterPro" id="IPR036188">
    <property type="entry name" value="FAD/NAD-bd_sf"/>
</dbReference>
<protein>
    <submittedName>
        <fullName evidence="2">Dehydrogenase</fullName>
    </submittedName>
</protein>
<dbReference type="PANTHER" id="PTHR42685">
    <property type="entry name" value="GERANYLGERANYL DIPHOSPHATE REDUCTASE"/>
    <property type="match status" value="1"/>
</dbReference>
<comment type="caution">
    <text evidence="2">The sequence shown here is derived from an EMBL/GenBank/DDBJ whole genome shotgun (WGS) entry which is preliminary data.</text>
</comment>
<reference evidence="2 3" key="2">
    <citation type="submission" date="2018-06" db="EMBL/GenBank/DDBJ databases">
        <title>Metagenomic assembly of (sub)arctic Cyanobacteria and their associated microbiome from non-axenic cultures.</title>
        <authorList>
            <person name="Baurain D."/>
        </authorList>
    </citation>
    <scope>NUCLEOTIDE SEQUENCE [LARGE SCALE GENOMIC DNA]</scope>
    <source>
        <strain evidence="2">ULC027bin1</strain>
    </source>
</reference>
<dbReference type="EMBL" id="QBMP01000216">
    <property type="protein sequence ID" value="PZO49300.1"/>
    <property type="molecule type" value="Genomic_DNA"/>
</dbReference>
<organism evidence="2 3">
    <name type="scientific">Phormidesmis priestleyi</name>
    <dbReference type="NCBI Taxonomy" id="268141"/>
    <lineage>
        <taxon>Bacteria</taxon>
        <taxon>Bacillati</taxon>
        <taxon>Cyanobacteriota</taxon>
        <taxon>Cyanophyceae</taxon>
        <taxon>Leptolyngbyales</taxon>
        <taxon>Leptolyngbyaceae</taxon>
        <taxon>Phormidesmis</taxon>
    </lineage>
</organism>
<proteinExistence type="predicted"/>
<dbReference type="PRINTS" id="PR00420">
    <property type="entry name" value="RNGMNOXGNASE"/>
</dbReference>
<dbReference type="InterPro" id="IPR002938">
    <property type="entry name" value="FAD-bd"/>
</dbReference>
<dbReference type="AlphaFoldDB" id="A0A2W4WXM5"/>
<sequence>MSQYDCIIVGAGPAGASAAYHLSRKGHRVLLLEKAALPRYKPCGGGVSPQIADWFDFDFEPVISQKVTRARYTWKLEDAVEADLGVPIWMVRRNEFDHYIVQQAQAKGAVLQDATKATGIVFDRNCWQVTTSRNETVSGTYLIAADGARGPMAKWLGFKARQAKNIGGAIEIEPRGAVENGHVVHFEFGLLKNGYVWNFPKRDGYSIGSGVFHSGRDRKSNDLLQPMVDYAAAFGVDGDAAKKHGHPVCIWQGDQILHAQNALLAGEAACMVDPFTAEGIRPSIFTGIKAAEAIDRASAGEANALENYTSIVNTELGSEMRMASRLAKAFYTAPRLGYRVIMKQPGATKAMMKILTGELKYADMVHKALRKISGGLLAG</sequence>
<accession>A0A2W4WXM5</accession>
<dbReference type="InterPro" id="IPR050407">
    <property type="entry name" value="Geranylgeranyl_reductase"/>
</dbReference>